<dbReference type="GO" id="GO:0000785">
    <property type="term" value="C:chromatin"/>
    <property type="evidence" value="ECO:0007669"/>
    <property type="project" value="TreeGrafter"/>
</dbReference>
<feature type="domain" description="SP-RING-type" evidence="5">
    <location>
        <begin position="64"/>
        <end position="94"/>
    </location>
</feature>
<keyword evidence="7" id="KW-1185">Reference proteome</keyword>
<proteinExistence type="predicted"/>
<dbReference type="GO" id="GO:0008270">
    <property type="term" value="F:zinc ion binding"/>
    <property type="evidence" value="ECO:0007669"/>
    <property type="project" value="UniProtKB-KW"/>
</dbReference>
<dbReference type="Pfam" id="PF02891">
    <property type="entry name" value="zf-MIZ"/>
    <property type="match status" value="2"/>
</dbReference>
<dbReference type="PANTHER" id="PTHR10782">
    <property type="entry name" value="ZINC FINGER MIZ DOMAIN-CONTAINING PROTEIN"/>
    <property type="match status" value="1"/>
</dbReference>
<feature type="domain" description="SP-RING-type" evidence="5">
    <location>
        <begin position="260"/>
        <end position="290"/>
    </location>
</feature>
<evidence type="ECO:0000259" key="5">
    <source>
        <dbReference type="Pfam" id="PF02891"/>
    </source>
</evidence>
<gene>
    <name evidence="6" type="ORF">BJ684DRAFT_20895</name>
</gene>
<reference evidence="7" key="1">
    <citation type="journal article" date="2018" name="Nat. Microbiol.">
        <title>Leveraging single-cell genomics to expand the fungal tree of life.</title>
        <authorList>
            <person name="Ahrendt S.R."/>
            <person name="Quandt C.A."/>
            <person name="Ciobanu D."/>
            <person name="Clum A."/>
            <person name="Salamov A."/>
            <person name="Andreopoulos B."/>
            <person name="Cheng J.F."/>
            <person name="Woyke T."/>
            <person name="Pelin A."/>
            <person name="Henrissat B."/>
            <person name="Reynolds N.K."/>
            <person name="Benny G.L."/>
            <person name="Smith M.E."/>
            <person name="James T.Y."/>
            <person name="Grigoriev I.V."/>
        </authorList>
    </citation>
    <scope>NUCLEOTIDE SEQUENCE [LARGE SCALE GENOMIC DNA]</scope>
</reference>
<evidence type="ECO:0000256" key="3">
    <source>
        <dbReference type="ARBA" id="ARBA00022833"/>
    </source>
</evidence>
<evidence type="ECO:0000256" key="4">
    <source>
        <dbReference type="SAM" id="MobiDB-lite"/>
    </source>
</evidence>
<evidence type="ECO:0000256" key="1">
    <source>
        <dbReference type="ARBA" id="ARBA00022723"/>
    </source>
</evidence>
<dbReference type="OrthoDB" id="28127at2759"/>
<sequence length="386" mass="43083">MNTQVIQRIYTQTLEKAGVTLEDNGEAVSLSRVSSQFQQHIPVLKRRNREAHGDGEVHLGDEVVSFRCPVSLVRIDIPAKGVDCTHTQCFDLRALRIDAHFMECMQHLPSEDRCLFSEDGSFRAINEEDVDRVFLRKGIQHFPISNYIDWNALANATKEGTMDKLPQQTIDIFFYIKGGPRGEKGSAAVYSIQPLSMNTQVIQRIYTQTLEKAGVTLEDNGEAVSLSRVSSQFQQHIPVLKRRNREAHGDGEVHLGDEVVSFRCPVSLVRIDIPAKGVDCTHTQCFDLRALRIDAHFMECMQHLPSEDRCLFSEDGSFRAINEEDVDRVDTRLTAGRRKRVRQESATVGEVVVEDTSGGAEPALPSSSSSRGSSSGAPEVEVIEID</sequence>
<accession>A0A4P9Y1N8</accession>
<name>A0A4P9Y1N8_9FUNG</name>
<dbReference type="InterPro" id="IPR013083">
    <property type="entry name" value="Znf_RING/FYVE/PHD"/>
</dbReference>
<dbReference type="AlphaFoldDB" id="A0A4P9Y1N8"/>
<keyword evidence="1" id="KW-0479">Metal-binding</keyword>
<dbReference type="GO" id="GO:0061665">
    <property type="term" value="F:SUMO ligase activity"/>
    <property type="evidence" value="ECO:0007669"/>
    <property type="project" value="TreeGrafter"/>
</dbReference>
<dbReference type="Proteomes" id="UP000267251">
    <property type="component" value="Unassembled WGS sequence"/>
</dbReference>
<evidence type="ECO:0000256" key="2">
    <source>
        <dbReference type="ARBA" id="ARBA00022771"/>
    </source>
</evidence>
<protein>
    <recommendedName>
        <fullName evidence="5">SP-RING-type domain-containing protein</fullName>
    </recommendedName>
</protein>
<feature type="compositionally biased region" description="Low complexity" evidence="4">
    <location>
        <begin position="357"/>
        <end position="378"/>
    </location>
</feature>
<dbReference type="InterPro" id="IPR004181">
    <property type="entry name" value="Znf_MIZ"/>
</dbReference>
<feature type="region of interest" description="Disordered" evidence="4">
    <location>
        <begin position="344"/>
        <end position="386"/>
    </location>
</feature>
<dbReference type="Gene3D" id="3.30.40.10">
    <property type="entry name" value="Zinc/RING finger domain, C3HC4 (zinc finger)"/>
    <property type="match status" value="2"/>
</dbReference>
<dbReference type="PANTHER" id="PTHR10782:SF4">
    <property type="entry name" value="TONALLI, ISOFORM E"/>
    <property type="match status" value="1"/>
</dbReference>
<keyword evidence="3" id="KW-0862">Zinc</keyword>
<organism evidence="6 7">
    <name type="scientific">Piptocephalis cylindrospora</name>
    <dbReference type="NCBI Taxonomy" id="1907219"/>
    <lineage>
        <taxon>Eukaryota</taxon>
        <taxon>Fungi</taxon>
        <taxon>Fungi incertae sedis</taxon>
        <taxon>Zoopagomycota</taxon>
        <taxon>Zoopagomycotina</taxon>
        <taxon>Zoopagomycetes</taxon>
        <taxon>Zoopagales</taxon>
        <taxon>Piptocephalidaceae</taxon>
        <taxon>Piptocephalis</taxon>
    </lineage>
</organism>
<dbReference type="GO" id="GO:0016925">
    <property type="term" value="P:protein sumoylation"/>
    <property type="evidence" value="ECO:0007669"/>
    <property type="project" value="TreeGrafter"/>
</dbReference>
<evidence type="ECO:0000313" key="7">
    <source>
        <dbReference type="Proteomes" id="UP000267251"/>
    </source>
</evidence>
<evidence type="ECO:0000313" key="6">
    <source>
        <dbReference type="EMBL" id="RKP12574.1"/>
    </source>
</evidence>
<dbReference type="EMBL" id="KZ988283">
    <property type="protein sequence ID" value="RKP12574.1"/>
    <property type="molecule type" value="Genomic_DNA"/>
</dbReference>
<keyword evidence="2" id="KW-0863">Zinc-finger</keyword>